<dbReference type="EMBL" id="LAZR01020848">
    <property type="protein sequence ID" value="KKL87392.1"/>
    <property type="molecule type" value="Genomic_DNA"/>
</dbReference>
<protein>
    <submittedName>
        <fullName evidence="1">Uncharacterized protein</fullName>
    </submittedName>
</protein>
<evidence type="ECO:0000313" key="1">
    <source>
        <dbReference type="EMBL" id="KKL87392.1"/>
    </source>
</evidence>
<feature type="non-terminal residue" evidence="1">
    <location>
        <position position="1"/>
    </location>
</feature>
<dbReference type="AlphaFoldDB" id="A0A0F9IJH0"/>
<proteinExistence type="predicted"/>
<reference evidence="1" key="1">
    <citation type="journal article" date="2015" name="Nature">
        <title>Complex archaea that bridge the gap between prokaryotes and eukaryotes.</title>
        <authorList>
            <person name="Spang A."/>
            <person name="Saw J.H."/>
            <person name="Jorgensen S.L."/>
            <person name="Zaremba-Niedzwiedzka K."/>
            <person name="Martijn J."/>
            <person name="Lind A.E."/>
            <person name="van Eijk R."/>
            <person name="Schleper C."/>
            <person name="Guy L."/>
            <person name="Ettema T.J."/>
        </authorList>
    </citation>
    <scope>NUCLEOTIDE SEQUENCE</scope>
</reference>
<accession>A0A0F9IJH0</accession>
<gene>
    <name evidence="1" type="ORF">LCGC14_1935130</name>
</gene>
<sequence>GFPRGSLLLDLKAAKICCVGNLFILLTSGFTVDRKLNCTRLEIHYGDAAPSDMNSGEAITQTIGVEYLQGISGSLIWAGRFQQNIIIEGSLKPIALQSTVKESTKTIYAPSLIHHLFPLIEGRHSLC</sequence>
<comment type="caution">
    <text evidence="1">The sequence shown here is derived from an EMBL/GenBank/DDBJ whole genome shotgun (WGS) entry which is preliminary data.</text>
</comment>
<organism evidence="1">
    <name type="scientific">marine sediment metagenome</name>
    <dbReference type="NCBI Taxonomy" id="412755"/>
    <lineage>
        <taxon>unclassified sequences</taxon>
        <taxon>metagenomes</taxon>
        <taxon>ecological metagenomes</taxon>
    </lineage>
</organism>
<name>A0A0F9IJH0_9ZZZZ</name>